<keyword evidence="16" id="KW-1185">Reference proteome</keyword>
<feature type="binding site" evidence="12">
    <location>
        <position position="115"/>
    </location>
    <ligand>
        <name>anthranilate</name>
        <dbReference type="ChEBI" id="CHEBI:16567"/>
        <label>1</label>
    </ligand>
</feature>
<evidence type="ECO:0000256" key="9">
    <source>
        <dbReference type="ARBA" id="ARBA00023141"/>
    </source>
</evidence>
<dbReference type="EMBL" id="JACHHN010000002">
    <property type="protein sequence ID" value="MBB5190434.1"/>
    <property type="molecule type" value="Genomic_DNA"/>
</dbReference>
<evidence type="ECO:0000256" key="10">
    <source>
        <dbReference type="ARBA" id="ARBA00052328"/>
    </source>
</evidence>
<comment type="function">
    <text evidence="12">Catalyzes the transfer of the phosphoribosyl group of 5-phosphorylribose-1-pyrophosphate (PRPP) to anthranilate to yield N-(5'-phosphoribosyl)-anthranilate (PRA).</text>
</comment>
<dbReference type="AlphaFoldDB" id="A0A840RCX9"/>
<dbReference type="GO" id="GO:0000287">
    <property type="term" value="F:magnesium ion binding"/>
    <property type="evidence" value="ECO:0007669"/>
    <property type="project" value="UniProtKB-UniRule"/>
</dbReference>
<evidence type="ECO:0000313" key="16">
    <source>
        <dbReference type="Proteomes" id="UP000543030"/>
    </source>
</evidence>
<name>A0A840RCX9_9NEIS</name>
<evidence type="ECO:0000256" key="1">
    <source>
        <dbReference type="ARBA" id="ARBA00004907"/>
    </source>
</evidence>
<feature type="domain" description="Glycosyl transferase family 3 N-terminal" evidence="14">
    <location>
        <begin position="6"/>
        <end position="68"/>
    </location>
</feature>
<feature type="domain" description="Glycosyl transferase family 3" evidence="13">
    <location>
        <begin position="77"/>
        <end position="327"/>
    </location>
</feature>
<dbReference type="Pfam" id="PF02885">
    <property type="entry name" value="Glycos_trans_3N"/>
    <property type="match status" value="1"/>
</dbReference>
<keyword evidence="9 12" id="KW-0057">Aromatic amino acid biosynthesis</keyword>
<keyword evidence="3 12" id="KW-0028">Amino-acid biosynthesis</keyword>
<feature type="binding site" evidence="12">
    <location>
        <begin position="87"/>
        <end position="88"/>
    </location>
    <ligand>
        <name>5-phospho-alpha-D-ribose 1-diphosphate</name>
        <dbReference type="ChEBI" id="CHEBI:58017"/>
    </ligand>
</feature>
<dbReference type="PANTHER" id="PTHR43285">
    <property type="entry name" value="ANTHRANILATE PHOSPHORIBOSYLTRANSFERASE"/>
    <property type="match status" value="1"/>
</dbReference>
<dbReference type="GO" id="GO:0005829">
    <property type="term" value="C:cytosol"/>
    <property type="evidence" value="ECO:0007669"/>
    <property type="project" value="TreeGrafter"/>
</dbReference>
<comment type="similarity">
    <text evidence="11">In the C-terminal section; belongs to the anthranilate phosphoribosyltransferase family.</text>
</comment>
<dbReference type="GO" id="GO:0000162">
    <property type="term" value="P:L-tryptophan biosynthetic process"/>
    <property type="evidence" value="ECO:0007669"/>
    <property type="project" value="UniProtKB-UniRule"/>
</dbReference>
<comment type="pathway">
    <text evidence="1 12">Amino-acid biosynthesis; L-tryptophan biosynthesis; L-tryptophan from chorismate: step 2/5.</text>
</comment>
<dbReference type="Proteomes" id="UP000543030">
    <property type="component" value="Unassembled WGS sequence"/>
</dbReference>
<evidence type="ECO:0000256" key="6">
    <source>
        <dbReference type="ARBA" id="ARBA00022723"/>
    </source>
</evidence>
<dbReference type="InterPro" id="IPR035902">
    <property type="entry name" value="Nuc_phospho_transferase"/>
</dbReference>
<organism evidence="15 16">
    <name type="scientific">Silvimonas terrae</name>
    <dbReference type="NCBI Taxonomy" id="300266"/>
    <lineage>
        <taxon>Bacteria</taxon>
        <taxon>Pseudomonadati</taxon>
        <taxon>Pseudomonadota</taxon>
        <taxon>Betaproteobacteria</taxon>
        <taxon>Neisseriales</taxon>
        <taxon>Chitinibacteraceae</taxon>
        <taxon>Silvimonas</taxon>
    </lineage>
</organism>
<dbReference type="Gene3D" id="1.20.970.10">
    <property type="entry name" value="Transferase, Pyrimidine Nucleoside Phosphorylase, Chain C"/>
    <property type="match status" value="1"/>
</dbReference>
<evidence type="ECO:0000256" key="2">
    <source>
        <dbReference type="ARBA" id="ARBA00011738"/>
    </source>
</evidence>
<feature type="binding site" evidence="12">
    <location>
        <begin position="112"/>
        <end position="120"/>
    </location>
    <ligand>
        <name>5-phospho-alpha-D-ribose 1-diphosphate</name>
        <dbReference type="ChEBI" id="CHEBI:58017"/>
    </ligand>
</feature>
<feature type="binding site" evidence="12">
    <location>
        <begin position="94"/>
        <end position="97"/>
    </location>
    <ligand>
        <name>5-phospho-alpha-D-ribose 1-diphosphate</name>
        <dbReference type="ChEBI" id="CHEBI:58017"/>
    </ligand>
</feature>
<evidence type="ECO:0000259" key="13">
    <source>
        <dbReference type="Pfam" id="PF00591"/>
    </source>
</evidence>
<dbReference type="UniPathway" id="UPA00035">
    <property type="reaction ID" value="UER00041"/>
</dbReference>
<proteinExistence type="inferred from homology"/>
<dbReference type="InterPro" id="IPR017459">
    <property type="entry name" value="Glycosyl_Trfase_fam3_N_dom"/>
</dbReference>
<evidence type="ECO:0000259" key="14">
    <source>
        <dbReference type="Pfam" id="PF02885"/>
    </source>
</evidence>
<evidence type="ECO:0000313" key="15">
    <source>
        <dbReference type="EMBL" id="MBB5190434.1"/>
    </source>
</evidence>
<feature type="binding site" evidence="12">
    <location>
        <position position="230"/>
    </location>
    <ligand>
        <name>Mg(2+)</name>
        <dbReference type="ChEBI" id="CHEBI:18420"/>
        <label>1</label>
    </ligand>
</feature>
<comment type="similarity">
    <text evidence="12">Belongs to the anthranilate phosphoribosyltransferase family.</text>
</comment>
<keyword evidence="8 12" id="KW-0460">Magnesium</keyword>
<dbReference type="InterPro" id="IPR005940">
    <property type="entry name" value="Anthranilate_Pribosyl_Tfrase"/>
</dbReference>
<dbReference type="NCBIfam" id="TIGR01245">
    <property type="entry name" value="trpD"/>
    <property type="match status" value="1"/>
</dbReference>
<dbReference type="SUPFAM" id="SSF47648">
    <property type="entry name" value="Nucleoside phosphorylase/phosphoribosyltransferase N-terminal domain"/>
    <property type="match status" value="1"/>
</dbReference>
<evidence type="ECO:0000256" key="8">
    <source>
        <dbReference type="ARBA" id="ARBA00022842"/>
    </source>
</evidence>
<dbReference type="Gene3D" id="3.40.1030.10">
    <property type="entry name" value="Nucleoside phosphorylase/phosphoribosyltransferase catalytic domain"/>
    <property type="match status" value="1"/>
</dbReference>
<comment type="caution">
    <text evidence="15">The sequence shown here is derived from an EMBL/GenBank/DDBJ whole genome shotgun (WGS) entry which is preliminary data.</text>
</comment>
<comment type="subunit">
    <text evidence="2 12">Homodimer.</text>
</comment>
<feature type="binding site" evidence="12">
    <location>
        <position position="230"/>
    </location>
    <ligand>
        <name>Mg(2+)</name>
        <dbReference type="ChEBI" id="CHEBI:18420"/>
        <label>2</label>
    </ligand>
</feature>
<feature type="binding site" evidence="12">
    <location>
        <position position="229"/>
    </location>
    <ligand>
        <name>Mg(2+)</name>
        <dbReference type="ChEBI" id="CHEBI:18420"/>
        <label>2</label>
    </ligand>
</feature>
<protein>
    <recommendedName>
        <fullName evidence="12">Anthranilate phosphoribosyltransferase</fullName>
        <ecNumber evidence="12">2.4.2.18</ecNumber>
    </recommendedName>
</protein>
<dbReference type="InterPro" id="IPR036320">
    <property type="entry name" value="Glycosyl_Trfase_fam3_N_dom_sf"/>
</dbReference>
<feature type="binding site" evidence="12">
    <location>
        <position position="92"/>
    </location>
    <ligand>
        <name>5-phospho-alpha-D-ribose 1-diphosphate</name>
        <dbReference type="ChEBI" id="CHEBI:58017"/>
    </ligand>
</feature>
<dbReference type="EC" id="2.4.2.18" evidence="12"/>
<feature type="binding site" evidence="12">
    <location>
        <position position="96"/>
    </location>
    <ligand>
        <name>Mg(2+)</name>
        <dbReference type="ChEBI" id="CHEBI:18420"/>
        <label>1</label>
    </ligand>
</feature>
<feature type="binding site" evidence="12">
    <location>
        <position position="124"/>
    </location>
    <ligand>
        <name>5-phospho-alpha-D-ribose 1-diphosphate</name>
        <dbReference type="ChEBI" id="CHEBI:58017"/>
    </ligand>
</feature>
<feature type="binding site" evidence="12">
    <location>
        <position position="170"/>
    </location>
    <ligand>
        <name>anthranilate</name>
        <dbReference type="ChEBI" id="CHEBI:16567"/>
        <label>2</label>
    </ligand>
</feature>
<feature type="binding site" evidence="12">
    <location>
        <position position="84"/>
    </location>
    <ligand>
        <name>anthranilate</name>
        <dbReference type="ChEBI" id="CHEBI:16567"/>
        <label>1</label>
    </ligand>
</feature>
<dbReference type="InterPro" id="IPR000312">
    <property type="entry name" value="Glycosyl_Trfase_fam3"/>
</dbReference>
<dbReference type="SUPFAM" id="SSF52418">
    <property type="entry name" value="Nucleoside phosphorylase/phosphoribosyltransferase catalytic domain"/>
    <property type="match status" value="1"/>
</dbReference>
<evidence type="ECO:0000256" key="3">
    <source>
        <dbReference type="ARBA" id="ARBA00022605"/>
    </source>
</evidence>
<evidence type="ECO:0000256" key="12">
    <source>
        <dbReference type="HAMAP-Rule" id="MF_00211"/>
    </source>
</evidence>
<dbReference type="GO" id="GO:0004048">
    <property type="term" value="F:anthranilate phosphoribosyltransferase activity"/>
    <property type="evidence" value="ECO:0007669"/>
    <property type="project" value="UniProtKB-UniRule"/>
</dbReference>
<evidence type="ECO:0000256" key="7">
    <source>
        <dbReference type="ARBA" id="ARBA00022822"/>
    </source>
</evidence>
<keyword evidence="6 12" id="KW-0479">Metal-binding</keyword>
<keyword evidence="4 12" id="KW-0328">Glycosyltransferase</keyword>
<dbReference type="RefSeq" id="WP_184098462.1">
    <property type="nucleotide sequence ID" value="NZ_JACHHN010000002.1"/>
</dbReference>
<feature type="binding site" evidence="12">
    <location>
        <position position="84"/>
    </location>
    <ligand>
        <name>5-phospho-alpha-D-ribose 1-diphosphate</name>
        <dbReference type="ChEBI" id="CHEBI:58017"/>
    </ligand>
</feature>
<dbReference type="HAMAP" id="MF_00211">
    <property type="entry name" value="TrpD"/>
    <property type="match status" value="1"/>
</dbReference>
<dbReference type="PANTHER" id="PTHR43285:SF2">
    <property type="entry name" value="ANTHRANILATE PHOSPHORIBOSYLTRANSFERASE"/>
    <property type="match status" value="1"/>
</dbReference>
<keyword evidence="5 12" id="KW-0808">Transferase</keyword>
<evidence type="ECO:0000256" key="11">
    <source>
        <dbReference type="ARBA" id="ARBA00061188"/>
    </source>
</evidence>
<comment type="caution">
    <text evidence="12">Lacks conserved residue(s) required for the propagation of feature annotation.</text>
</comment>
<reference evidence="15 16" key="1">
    <citation type="submission" date="2020-08" db="EMBL/GenBank/DDBJ databases">
        <title>Genomic Encyclopedia of Type Strains, Phase IV (KMG-IV): sequencing the most valuable type-strain genomes for metagenomic binning, comparative biology and taxonomic classification.</title>
        <authorList>
            <person name="Goeker M."/>
        </authorList>
    </citation>
    <scope>NUCLEOTIDE SEQUENCE [LARGE SCALE GENOMIC DNA]</scope>
    <source>
        <strain evidence="15 16">DSM 18233</strain>
    </source>
</reference>
<accession>A0A840RCX9</accession>
<comment type="cofactor">
    <cofactor evidence="12">
        <name>Mg(2+)</name>
        <dbReference type="ChEBI" id="CHEBI:18420"/>
    </cofactor>
    <text evidence="12">Binds 2 magnesium ions per monomer.</text>
</comment>
<gene>
    <name evidence="12" type="primary">trpD</name>
    <name evidence="15" type="ORF">HNQ50_001156</name>
</gene>
<dbReference type="FunFam" id="3.40.1030.10:FF:000002">
    <property type="entry name" value="Anthranilate phosphoribosyltransferase"/>
    <property type="match status" value="1"/>
</dbReference>
<dbReference type="FunFam" id="1.20.970.10:FF:000006">
    <property type="entry name" value="Anthranilate phosphoribosyltransferase"/>
    <property type="match status" value="1"/>
</dbReference>
<comment type="catalytic activity">
    <reaction evidence="10 12">
        <text>N-(5-phospho-beta-D-ribosyl)anthranilate + diphosphate = 5-phospho-alpha-D-ribose 1-diphosphate + anthranilate</text>
        <dbReference type="Rhea" id="RHEA:11768"/>
        <dbReference type="ChEBI" id="CHEBI:16567"/>
        <dbReference type="ChEBI" id="CHEBI:18277"/>
        <dbReference type="ChEBI" id="CHEBI:33019"/>
        <dbReference type="ChEBI" id="CHEBI:58017"/>
        <dbReference type="EC" id="2.4.2.18"/>
    </reaction>
</comment>
<evidence type="ECO:0000256" key="5">
    <source>
        <dbReference type="ARBA" id="ARBA00022679"/>
    </source>
</evidence>
<dbReference type="Pfam" id="PF00591">
    <property type="entry name" value="Glycos_transf_3"/>
    <property type="match status" value="1"/>
</dbReference>
<keyword evidence="7 12" id="KW-0822">Tryptophan biosynthesis</keyword>
<evidence type="ECO:0000256" key="4">
    <source>
        <dbReference type="ARBA" id="ARBA00022676"/>
    </source>
</evidence>
<sequence>MTISVQEALNRLIDQNELFYDEMLYLMRQIMTGQMPAVQIAALLMGLRTKVESVSEIAAAATVMREFAVPVHVADRTHLVDIVGTGGDKAHTFNISTTAMFVVAAAGGRVAKHGNRAVSSSSGSADVLEALGLRLDLNPEQVAACIDNVGAGFMFAPSHHSSMKHVAAVRKEMGVRTIFNILGPLTNPAGAENQLMGVFHPDLVGIQVRVLKELGSRHVLVVHGLDGLDEISLCDKTRIAELKDGNITESLFDPRDYGFAFCELKELHAGDAAESRAKVEGVLNNQAGPCRDIVVLNAGAAIYAANVANSLEEGFKLASEIIASGAARAKLDELIRFSKQFPG</sequence>